<protein>
    <submittedName>
        <fullName evidence="1">Uncharacterized protein</fullName>
    </submittedName>
</protein>
<name>A0A0A8YN06_ARUDO</name>
<dbReference type="EMBL" id="GBRH01270877">
    <property type="protein sequence ID" value="JAD27018.1"/>
    <property type="molecule type" value="Transcribed_RNA"/>
</dbReference>
<proteinExistence type="predicted"/>
<organism evidence="1">
    <name type="scientific">Arundo donax</name>
    <name type="common">Giant reed</name>
    <name type="synonym">Donax arundinaceus</name>
    <dbReference type="NCBI Taxonomy" id="35708"/>
    <lineage>
        <taxon>Eukaryota</taxon>
        <taxon>Viridiplantae</taxon>
        <taxon>Streptophyta</taxon>
        <taxon>Embryophyta</taxon>
        <taxon>Tracheophyta</taxon>
        <taxon>Spermatophyta</taxon>
        <taxon>Magnoliopsida</taxon>
        <taxon>Liliopsida</taxon>
        <taxon>Poales</taxon>
        <taxon>Poaceae</taxon>
        <taxon>PACMAD clade</taxon>
        <taxon>Arundinoideae</taxon>
        <taxon>Arundineae</taxon>
        <taxon>Arundo</taxon>
    </lineage>
</organism>
<reference evidence="1" key="1">
    <citation type="submission" date="2014-09" db="EMBL/GenBank/DDBJ databases">
        <authorList>
            <person name="Magalhaes I.L.F."/>
            <person name="Oliveira U."/>
            <person name="Santos F.R."/>
            <person name="Vidigal T.H.D.A."/>
            <person name="Brescovit A.D."/>
            <person name="Santos A.J."/>
        </authorList>
    </citation>
    <scope>NUCLEOTIDE SEQUENCE</scope>
    <source>
        <tissue evidence="1">Shoot tissue taken approximately 20 cm above the soil surface</tissue>
    </source>
</reference>
<reference evidence="1" key="2">
    <citation type="journal article" date="2015" name="Data Brief">
        <title>Shoot transcriptome of the giant reed, Arundo donax.</title>
        <authorList>
            <person name="Barrero R.A."/>
            <person name="Guerrero F.D."/>
            <person name="Moolhuijzen P."/>
            <person name="Goolsby J.A."/>
            <person name="Tidwell J."/>
            <person name="Bellgard S.E."/>
            <person name="Bellgard M.I."/>
        </authorList>
    </citation>
    <scope>NUCLEOTIDE SEQUENCE</scope>
    <source>
        <tissue evidence="1">Shoot tissue taken approximately 20 cm above the soil surface</tissue>
    </source>
</reference>
<accession>A0A0A8YN06</accession>
<sequence length="12" mass="1440">MTHFCSLPQDFN</sequence>
<evidence type="ECO:0000313" key="1">
    <source>
        <dbReference type="EMBL" id="JAD27018.1"/>
    </source>
</evidence>